<comment type="caution">
    <text evidence="2">The sequence shown here is derived from an EMBL/GenBank/DDBJ whole genome shotgun (WGS) entry which is preliminary data.</text>
</comment>
<dbReference type="OrthoDB" id="10419575at2759"/>
<name>A0A9N9E231_9GLOM</name>
<gene>
    <name evidence="2" type="ORF">AMORRO_LOCUS10417</name>
</gene>
<keyword evidence="3" id="KW-1185">Reference proteome</keyword>
<dbReference type="AlphaFoldDB" id="A0A9N9E231"/>
<proteinExistence type="predicted"/>
<evidence type="ECO:0000256" key="1">
    <source>
        <dbReference type="SAM" id="SignalP"/>
    </source>
</evidence>
<feature type="chain" id="PRO_5040269345" evidence="1">
    <location>
        <begin position="28"/>
        <end position="255"/>
    </location>
</feature>
<dbReference type="EMBL" id="CAJVPV010011464">
    <property type="protein sequence ID" value="CAG8661310.1"/>
    <property type="molecule type" value="Genomic_DNA"/>
</dbReference>
<evidence type="ECO:0000313" key="2">
    <source>
        <dbReference type="EMBL" id="CAG8661310.1"/>
    </source>
</evidence>
<dbReference type="Gene3D" id="1.20.910.10">
    <property type="entry name" value="Heme oxygenase-like"/>
    <property type="match status" value="1"/>
</dbReference>
<keyword evidence="1" id="KW-0732">Signal</keyword>
<evidence type="ECO:0000313" key="3">
    <source>
        <dbReference type="Proteomes" id="UP000789342"/>
    </source>
</evidence>
<protein>
    <submittedName>
        <fullName evidence="2">6281_t:CDS:1</fullName>
    </submittedName>
</protein>
<organism evidence="2 3">
    <name type="scientific">Acaulospora morrowiae</name>
    <dbReference type="NCBI Taxonomy" id="94023"/>
    <lineage>
        <taxon>Eukaryota</taxon>
        <taxon>Fungi</taxon>
        <taxon>Fungi incertae sedis</taxon>
        <taxon>Mucoromycota</taxon>
        <taxon>Glomeromycotina</taxon>
        <taxon>Glomeromycetes</taxon>
        <taxon>Diversisporales</taxon>
        <taxon>Acaulosporaceae</taxon>
        <taxon>Acaulospora</taxon>
    </lineage>
</organism>
<reference evidence="2" key="1">
    <citation type="submission" date="2021-06" db="EMBL/GenBank/DDBJ databases">
        <authorList>
            <person name="Kallberg Y."/>
            <person name="Tangrot J."/>
            <person name="Rosling A."/>
        </authorList>
    </citation>
    <scope>NUCLEOTIDE SEQUENCE</scope>
    <source>
        <strain evidence="2">CL551</strain>
    </source>
</reference>
<dbReference type="InterPro" id="IPR016084">
    <property type="entry name" value="Haem_Oase-like_multi-hlx"/>
</dbReference>
<sequence length="255" mass="28822">MTSFKSFNFYLAFLAFFLLTFIQANHAEEETFTQEYIRTHKLLVEKITYNNPYLNAIANGTAKDSAFINDIVQSHNWLVLWARSVGYALTRAPIPPPKDWGLGDAPPEFFIDFLAGIMNQIEGYGAILKNLAVEHNFDIYGKPISAAAKADGDYFIKVAKTLPFEAFVAENWAGIRFIYDGFSVVQKSIKQNGYKYAFQDYIDIFTSPSFKNSSDQLELLTNTIFKSKSANRKIATKVISDHIGNDYEVLADNVN</sequence>
<feature type="signal peptide" evidence="1">
    <location>
        <begin position="1"/>
        <end position="27"/>
    </location>
</feature>
<accession>A0A9N9E231</accession>
<dbReference type="SUPFAM" id="SSF48613">
    <property type="entry name" value="Heme oxygenase-like"/>
    <property type="match status" value="1"/>
</dbReference>
<dbReference type="Proteomes" id="UP000789342">
    <property type="component" value="Unassembled WGS sequence"/>
</dbReference>